<dbReference type="CDD" id="cd16922">
    <property type="entry name" value="HATPase_EvgS-ArcB-TorS-like"/>
    <property type="match status" value="1"/>
</dbReference>
<dbReference type="SUPFAM" id="SSF55785">
    <property type="entry name" value="PYP-like sensor domain (PAS domain)"/>
    <property type="match status" value="1"/>
</dbReference>
<evidence type="ECO:0000256" key="5">
    <source>
        <dbReference type="ARBA" id="ARBA00022777"/>
    </source>
</evidence>
<dbReference type="InterPro" id="IPR005467">
    <property type="entry name" value="His_kinase_dom"/>
</dbReference>
<dbReference type="Pfam" id="PF00512">
    <property type="entry name" value="HisKA"/>
    <property type="match status" value="1"/>
</dbReference>
<sequence>MSDRTSSEERSGREVTQPSTLYPLDPLGALVASHEDWLMSRILYYAKAQHYTAYTSTLAEAWRASICGLSDPLLTALKQPPETWELSPEMDFTQDAIAAFGILEAKRHRTRGITLPLFLSLMKYYRQAYLDLLHLGDFSPQQSEYYTHILHRFFDRIELGFCQEWSNHSENEQLGELQTKNRSLTNEKNKYLTIFESLNEAVFFLDEQHNLVNINEIAAQTFTSLKGSGKLYYAGQSLTLKLPWLSRYIKTFDPSRENSEIEKYLPTNQGRRWFEIKAKPMLDVSEKFTGFVVICADITHRKLAEATLKEARKQAEQANQAKSVFLATMSHELRTPLNGILGYTQLLKRCPNLTPKQQEELNIIQQCGYHLLNLINEVLDLSKIESDKLELYPRPVHLPSLLEGLVAIIQPKAEQKDIDLILDLDPRLPLGVYVDEKRLKQVLMNLLNNAIKFTKVGTVTLSVQHLPYSLKKHPNLSVLHSIRLTVKDTGIGISNADIEHIFLPFEQVGDTSAHYEGTGLGLTISQELVKLMGSQLNVRSEQGQGSEFWFDLDLSEVGVESISEISKPAEQIIGYTGRKQKILVIDDRLENRSLLISLLENLDFIVYSATNGQEGLEQAINNLPDLVITDIKMPVMDGFSLTRNLRNLPQFKSLPILAISASFSDLEKFERSDFGYNEFIGKPIDLPEFFAKLQKLLHISWLTARPPDSDPSGVEDSALCESASHSTWKLPPPEELLGIKQALEIGDFKTIFQEIDRLKKLDHLYLKFANRLWDLGQEFADQEIFDLIELAEQTD</sequence>
<dbReference type="PANTHER" id="PTHR43047:SF72">
    <property type="entry name" value="OSMOSENSING HISTIDINE PROTEIN KINASE SLN1"/>
    <property type="match status" value="1"/>
</dbReference>
<dbReference type="CDD" id="cd17546">
    <property type="entry name" value="REC_hyHK_CKI1_RcsC-like"/>
    <property type="match status" value="1"/>
</dbReference>
<dbReference type="SMART" id="SM00388">
    <property type="entry name" value="HisKA"/>
    <property type="match status" value="1"/>
</dbReference>
<dbReference type="PANTHER" id="PTHR43047">
    <property type="entry name" value="TWO-COMPONENT HISTIDINE PROTEIN KINASE"/>
    <property type="match status" value="1"/>
</dbReference>
<organism evidence="11 12">
    <name type="scientific">Spirulina subsalsa FACHB-351</name>
    <dbReference type="NCBI Taxonomy" id="234711"/>
    <lineage>
        <taxon>Bacteria</taxon>
        <taxon>Bacillati</taxon>
        <taxon>Cyanobacteriota</taxon>
        <taxon>Cyanophyceae</taxon>
        <taxon>Spirulinales</taxon>
        <taxon>Spirulinaceae</taxon>
        <taxon>Spirulina</taxon>
    </lineage>
</organism>
<dbReference type="SUPFAM" id="SSF52172">
    <property type="entry name" value="CheY-like"/>
    <property type="match status" value="1"/>
</dbReference>
<dbReference type="SUPFAM" id="SSF55874">
    <property type="entry name" value="ATPase domain of HSP90 chaperone/DNA topoisomerase II/histidine kinase"/>
    <property type="match status" value="1"/>
</dbReference>
<dbReference type="Proteomes" id="UP001526426">
    <property type="component" value="Unassembled WGS sequence"/>
</dbReference>
<evidence type="ECO:0000313" key="12">
    <source>
        <dbReference type="Proteomes" id="UP001526426"/>
    </source>
</evidence>
<dbReference type="EC" id="2.7.13.3" evidence="2"/>
<dbReference type="SUPFAM" id="SSF47384">
    <property type="entry name" value="Homodimeric domain of signal transducing histidine kinase"/>
    <property type="match status" value="1"/>
</dbReference>
<evidence type="ECO:0000256" key="2">
    <source>
        <dbReference type="ARBA" id="ARBA00012438"/>
    </source>
</evidence>
<dbReference type="Gene3D" id="3.30.565.10">
    <property type="entry name" value="Histidine kinase-like ATPase, C-terminal domain"/>
    <property type="match status" value="1"/>
</dbReference>
<keyword evidence="5" id="KW-0418">Kinase</keyword>
<dbReference type="PRINTS" id="PR00344">
    <property type="entry name" value="BCTRLSENSOR"/>
</dbReference>
<keyword evidence="4" id="KW-0808">Transferase</keyword>
<feature type="modified residue" description="4-aspartylphosphate" evidence="7">
    <location>
        <position position="630"/>
    </location>
</feature>
<comment type="caution">
    <text evidence="11">The sequence shown here is derived from an EMBL/GenBank/DDBJ whole genome shotgun (WGS) entry which is preliminary data.</text>
</comment>
<protein>
    <recommendedName>
        <fullName evidence="2">histidine kinase</fullName>
        <ecNumber evidence="2">2.7.13.3</ecNumber>
    </recommendedName>
</protein>
<evidence type="ECO:0000256" key="1">
    <source>
        <dbReference type="ARBA" id="ARBA00000085"/>
    </source>
</evidence>
<dbReference type="InterPro" id="IPR036890">
    <property type="entry name" value="HATPase_C_sf"/>
</dbReference>
<feature type="domain" description="PAC" evidence="10">
    <location>
        <begin position="257"/>
        <end position="310"/>
    </location>
</feature>
<keyword evidence="6" id="KW-0902">Two-component regulatory system</keyword>
<evidence type="ECO:0000256" key="3">
    <source>
        <dbReference type="ARBA" id="ARBA00022553"/>
    </source>
</evidence>
<dbReference type="SMART" id="SM00448">
    <property type="entry name" value="REC"/>
    <property type="match status" value="1"/>
</dbReference>
<dbReference type="CDD" id="cd00082">
    <property type="entry name" value="HisKA"/>
    <property type="match status" value="1"/>
</dbReference>
<dbReference type="PROSITE" id="PS50113">
    <property type="entry name" value="PAC"/>
    <property type="match status" value="1"/>
</dbReference>
<evidence type="ECO:0000259" key="10">
    <source>
        <dbReference type="PROSITE" id="PS50113"/>
    </source>
</evidence>
<feature type="domain" description="Histidine kinase" evidence="8">
    <location>
        <begin position="328"/>
        <end position="556"/>
    </location>
</feature>
<dbReference type="InterPro" id="IPR003594">
    <property type="entry name" value="HATPase_dom"/>
</dbReference>
<dbReference type="InterPro" id="IPR000014">
    <property type="entry name" value="PAS"/>
</dbReference>
<name>A0ABT3LAD8_9CYAN</name>
<dbReference type="Gene3D" id="3.30.450.20">
    <property type="entry name" value="PAS domain"/>
    <property type="match status" value="1"/>
</dbReference>
<gene>
    <name evidence="11" type="ORF">K4A83_19620</name>
</gene>
<evidence type="ECO:0000313" key="11">
    <source>
        <dbReference type="EMBL" id="MCW6038464.1"/>
    </source>
</evidence>
<dbReference type="NCBIfam" id="TIGR00229">
    <property type="entry name" value="sensory_box"/>
    <property type="match status" value="1"/>
</dbReference>
<evidence type="ECO:0000256" key="7">
    <source>
        <dbReference type="PROSITE-ProRule" id="PRU00169"/>
    </source>
</evidence>
<feature type="domain" description="Response regulatory" evidence="9">
    <location>
        <begin position="581"/>
        <end position="697"/>
    </location>
</feature>
<proteinExistence type="predicted"/>
<dbReference type="EMBL" id="JAIHOM010000139">
    <property type="protein sequence ID" value="MCW6038464.1"/>
    <property type="molecule type" value="Genomic_DNA"/>
</dbReference>
<dbReference type="SMART" id="SM00387">
    <property type="entry name" value="HATPase_c"/>
    <property type="match status" value="1"/>
</dbReference>
<dbReference type="Gene3D" id="3.40.50.2300">
    <property type="match status" value="1"/>
</dbReference>
<dbReference type="InterPro" id="IPR011006">
    <property type="entry name" value="CheY-like_superfamily"/>
</dbReference>
<accession>A0ABT3LAD8</accession>
<dbReference type="PROSITE" id="PS50109">
    <property type="entry name" value="HIS_KIN"/>
    <property type="match status" value="1"/>
</dbReference>
<evidence type="ECO:0000256" key="4">
    <source>
        <dbReference type="ARBA" id="ARBA00022679"/>
    </source>
</evidence>
<keyword evidence="12" id="KW-1185">Reference proteome</keyword>
<dbReference type="RefSeq" id="WP_265266374.1">
    <property type="nucleotide sequence ID" value="NZ_JAIHOM010000139.1"/>
</dbReference>
<keyword evidence="3 7" id="KW-0597">Phosphoprotein</keyword>
<comment type="catalytic activity">
    <reaction evidence="1">
        <text>ATP + protein L-histidine = ADP + protein N-phospho-L-histidine.</text>
        <dbReference type="EC" id="2.7.13.3"/>
    </reaction>
</comment>
<dbReference type="Pfam" id="PF00072">
    <property type="entry name" value="Response_reg"/>
    <property type="match status" value="1"/>
</dbReference>
<dbReference type="InterPro" id="IPR000700">
    <property type="entry name" value="PAS-assoc_C"/>
</dbReference>
<dbReference type="PROSITE" id="PS50110">
    <property type="entry name" value="RESPONSE_REGULATORY"/>
    <property type="match status" value="1"/>
</dbReference>
<dbReference type="Gene3D" id="1.10.287.130">
    <property type="match status" value="1"/>
</dbReference>
<dbReference type="InterPro" id="IPR003661">
    <property type="entry name" value="HisK_dim/P_dom"/>
</dbReference>
<reference evidence="11 12" key="1">
    <citation type="submission" date="2021-08" db="EMBL/GenBank/DDBJ databases">
        <title>Draft genome sequence of Spirulina subsalsa with high tolerance to salinity and hype-accumulation of phycocyanin.</title>
        <authorList>
            <person name="Pei H."/>
            <person name="Jiang L."/>
        </authorList>
    </citation>
    <scope>NUCLEOTIDE SEQUENCE [LARGE SCALE GENOMIC DNA]</scope>
    <source>
        <strain evidence="11 12">FACHB-351</strain>
    </source>
</reference>
<dbReference type="InterPro" id="IPR001789">
    <property type="entry name" value="Sig_transdc_resp-reg_receiver"/>
</dbReference>
<dbReference type="Pfam" id="PF02518">
    <property type="entry name" value="HATPase_c"/>
    <property type="match status" value="1"/>
</dbReference>
<evidence type="ECO:0000259" key="9">
    <source>
        <dbReference type="PROSITE" id="PS50110"/>
    </source>
</evidence>
<dbReference type="InterPro" id="IPR035965">
    <property type="entry name" value="PAS-like_dom_sf"/>
</dbReference>
<dbReference type="InterPro" id="IPR004358">
    <property type="entry name" value="Sig_transdc_His_kin-like_C"/>
</dbReference>
<evidence type="ECO:0000256" key="6">
    <source>
        <dbReference type="ARBA" id="ARBA00023012"/>
    </source>
</evidence>
<dbReference type="InterPro" id="IPR036097">
    <property type="entry name" value="HisK_dim/P_sf"/>
</dbReference>
<evidence type="ECO:0000259" key="8">
    <source>
        <dbReference type="PROSITE" id="PS50109"/>
    </source>
</evidence>